<evidence type="ECO:0000313" key="2">
    <source>
        <dbReference type="Proteomes" id="UP000324222"/>
    </source>
</evidence>
<dbReference type="EMBL" id="VSRR010078955">
    <property type="protein sequence ID" value="MPC88790.1"/>
    <property type="molecule type" value="Genomic_DNA"/>
</dbReference>
<comment type="caution">
    <text evidence="1">The sequence shown here is derived from an EMBL/GenBank/DDBJ whole genome shotgun (WGS) entry which is preliminary data.</text>
</comment>
<evidence type="ECO:0000313" key="1">
    <source>
        <dbReference type="EMBL" id="MPC88790.1"/>
    </source>
</evidence>
<gene>
    <name evidence="1" type="ORF">E2C01_083711</name>
</gene>
<name>A0A5B7IVW2_PORTR</name>
<proteinExistence type="predicted"/>
<reference evidence="1 2" key="1">
    <citation type="submission" date="2019-05" db="EMBL/GenBank/DDBJ databases">
        <title>Another draft genome of Portunus trituberculatus and its Hox gene families provides insights of decapod evolution.</title>
        <authorList>
            <person name="Jeong J.-H."/>
            <person name="Song I."/>
            <person name="Kim S."/>
            <person name="Choi T."/>
            <person name="Kim D."/>
            <person name="Ryu S."/>
            <person name="Kim W."/>
        </authorList>
    </citation>
    <scope>NUCLEOTIDE SEQUENCE [LARGE SCALE GENOMIC DNA]</scope>
    <source>
        <tissue evidence="1">Muscle</tissue>
    </source>
</reference>
<dbReference type="AlphaFoldDB" id="A0A5B7IVW2"/>
<sequence length="66" mass="7496">MASDKKAVHVQAPSLALCHNASRRRKRLYCPTLIFTSLRGLKKTPVDNRCRKIIVFSPTVKKEKST</sequence>
<keyword evidence="2" id="KW-1185">Reference proteome</keyword>
<dbReference type="Proteomes" id="UP000324222">
    <property type="component" value="Unassembled WGS sequence"/>
</dbReference>
<accession>A0A5B7IVW2</accession>
<protein>
    <submittedName>
        <fullName evidence="1">Uncharacterized protein</fullName>
    </submittedName>
</protein>
<organism evidence="1 2">
    <name type="scientific">Portunus trituberculatus</name>
    <name type="common">Swimming crab</name>
    <name type="synonym">Neptunus trituberculatus</name>
    <dbReference type="NCBI Taxonomy" id="210409"/>
    <lineage>
        <taxon>Eukaryota</taxon>
        <taxon>Metazoa</taxon>
        <taxon>Ecdysozoa</taxon>
        <taxon>Arthropoda</taxon>
        <taxon>Crustacea</taxon>
        <taxon>Multicrustacea</taxon>
        <taxon>Malacostraca</taxon>
        <taxon>Eumalacostraca</taxon>
        <taxon>Eucarida</taxon>
        <taxon>Decapoda</taxon>
        <taxon>Pleocyemata</taxon>
        <taxon>Brachyura</taxon>
        <taxon>Eubrachyura</taxon>
        <taxon>Portunoidea</taxon>
        <taxon>Portunidae</taxon>
        <taxon>Portuninae</taxon>
        <taxon>Portunus</taxon>
    </lineage>
</organism>